<protein>
    <submittedName>
        <fullName evidence="2">Imidazolonepropionase</fullName>
    </submittedName>
</protein>
<dbReference type="eggNOG" id="COG1228">
    <property type="taxonomic scope" value="Bacteria"/>
</dbReference>
<dbReference type="PANTHER" id="PTHR43135:SF3">
    <property type="entry name" value="ALPHA-D-RIBOSE 1-METHYLPHOSPHONATE 5-TRIPHOSPHATE DIPHOSPHATASE"/>
    <property type="match status" value="1"/>
</dbReference>
<dbReference type="Gene3D" id="3.20.20.140">
    <property type="entry name" value="Metal-dependent hydrolases"/>
    <property type="match status" value="1"/>
</dbReference>
<feature type="domain" description="Amidohydrolase-related" evidence="1">
    <location>
        <begin position="116"/>
        <end position="475"/>
    </location>
</feature>
<dbReference type="InterPro" id="IPR011059">
    <property type="entry name" value="Metal-dep_hydrolase_composite"/>
</dbReference>
<dbReference type="RefSeq" id="WP_018062748.1">
    <property type="nucleotide sequence ID" value="NZ_AQWH01000001.1"/>
</dbReference>
<keyword evidence="3" id="KW-1185">Reference proteome</keyword>
<dbReference type="GO" id="GO:0016810">
    <property type="term" value="F:hydrolase activity, acting on carbon-nitrogen (but not peptide) bonds"/>
    <property type="evidence" value="ECO:0007669"/>
    <property type="project" value="InterPro"/>
</dbReference>
<dbReference type="SUPFAM" id="SSF51338">
    <property type="entry name" value="Composite domain of metallo-dependent hydrolases"/>
    <property type="match status" value="1"/>
</dbReference>
<dbReference type="SUPFAM" id="SSF51556">
    <property type="entry name" value="Metallo-dependent hydrolases"/>
    <property type="match status" value="1"/>
</dbReference>
<evidence type="ECO:0000259" key="1">
    <source>
        <dbReference type="Pfam" id="PF01979"/>
    </source>
</evidence>
<sequence length="482" mass="52436">MRAGSKYQHLVHHAGCPCHTPEVIRLNERLMQGVNRRSVLKAIIGAAAASTLASVPAFAQDGERAILFSNVRVFDGLSNALVEGHNVLVRGNRIEALVPVNEDIANVDVIDCGNRVLIPGLIDSHWHSLLCAIPMQTAMAAQVPYVHLVAANESEKTLMRGFTTVRDVGGPSFALKRAIDAGKAVGPRTYPSGAMISQTSGHGDFRMEYEIPASDQSNLSHAEEAGISSIANGVPQVLNRVREQLLLGASQIKIMTGGGVSSLYDPVPSLQFTPDEIRAAVQAATDWGTYVCTHVYTAKGIRRSIDNGVQCIEHGQLADEETVRMMLDKGIWWSIQPFLGGEFANPMSTDKQRGEQQMIAEGTRRCFEWAQKFNFERMVWGTDILFNPAKTETQGAQLARLSEWFSPADVLKLATSRSGELLALSGERNPYDGRLGVIEKGAFADMLLVDGNPLDNIALVANPDNFAVIMKDGRIFKNSLEG</sequence>
<dbReference type="Pfam" id="PF01979">
    <property type="entry name" value="Amidohydro_1"/>
    <property type="match status" value="1"/>
</dbReference>
<dbReference type="PANTHER" id="PTHR43135">
    <property type="entry name" value="ALPHA-D-RIBOSE 1-METHYLPHOSPHONATE 5-TRIPHOSPHATE DIPHOSPHATASE"/>
    <property type="match status" value="1"/>
</dbReference>
<evidence type="ECO:0000313" key="3">
    <source>
        <dbReference type="Proteomes" id="UP000191135"/>
    </source>
</evidence>
<dbReference type="STRING" id="1122214.Mame_02046"/>
<dbReference type="Gene3D" id="2.30.40.10">
    <property type="entry name" value="Urease, subunit C, domain 1"/>
    <property type="match status" value="1"/>
</dbReference>
<dbReference type="CDD" id="cd01299">
    <property type="entry name" value="Met_dep_hydrolase_A"/>
    <property type="match status" value="1"/>
</dbReference>
<accession>A0A1U9Z130</accession>
<dbReference type="OrthoDB" id="9782972at2"/>
<dbReference type="AlphaFoldDB" id="A0A1U9Z130"/>
<dbReference type="EMBL" id="CP020330">
    <property type="protein sequence ID" value="AQZ51384.1"/>
    <property type="molecule type" value="Genomic_DNA"/>
</dbReference>
<proteinExistence type="predicted"/>
<dbReference type="InterPro" id="IPR057744">
    <property type="entry name" value="OTAase-like"/>
</dbReference>
<dbReference type="KEGG" id="mmed:Mame_02046"/>
<gene>
    <name evidence="2" type="ORF">Mame_02046</name>
</gene>
<dbReference type="PROSITE" id="PS51318">
    <property type="entry name" value="TAT"/>
    <property type="match status" value="1"/>
</dbReference>
<dbReference type="InterPro" id="IPR006680">
    <property type="entry name" value="Amidohydro-rel"/>
</dbReference>
<dbReference type="InterPro" id="IPR032466">
    <property type="entry name" value="Metal_Hydrolase"/>
</dbReference>
<organism evidence="2 3">
    <name type="scientific">Martelella mediterranea DSM 17316</name>
    <dbReference type="NCBI Taxonomy" id="1122214"/>
    <lineage>
        <taxon>Bacteria</taxon>
        <taxon>Pseudomonadati</taxon>
        <taxon>Pseudomonadota</taxon>
        <taxon>Alphaproteobacteria</taxon>
        <taxon>Hyphomicrobiales</taxon>
        <taxon>Aurantimonadaceae</taxon>
        <taxon>Martelella</taxon>
    </lineage>
</organism>
<name>A0A1U9Z130_9HYPH</name>
<dbReference type="InterPro" id="IPR006311">
    <property type="entry name" value="TAT_signal"/>
</dbReference>
<reference evidence="2 3" key="1">
    <citation type="submission" date="2017-03" db="EMBL/GenBank/DDBJ databases">
        <title>Foreign affairs: Plasmid Transfer between Roseobacters and Rhizobia.</title>
        <authorList>
            <person name="Bartling P."/>
            <person name="Bunk B."/>
            <person name="Overmann J."/>
            <person name="Brinkmann H."/>
            <person name="Petersen J."/>
        </authorList>
    </citation>
    <scope>NUCLEOTIDE SEQUENCE [LARGE SCALE GENOMIC DNA]</scope>
    <source>
        <strain evidence="2 3">MACL11</strain>
    </source>
</reference>
<dbReference type="Proteomes" id="UP000191135">
    <property type="component" value="Chromosome"/>
</dbReference>
<dbReference type="InterPro" id="IPR051781">
    <property type="entry name" value="Metallo-dep_Hydrolase"/>
</dbReference>
<evidence type="ECO:0000313" key="2">
    <source>
        <dbReference type="EMBL" id="AQZ51384.1"/>
    </source>
</evidence>